<dbReference type="GO" id="GO:0005634">
    <property type="term" value="C:nucleus"/>
    <property type="evidence" value="ECO:0007669"/>
    <property type="project" value="TreeGrafter"/>
</dbReference>
<dbReference type="InterPro" id="IPR031399">
    <property type="entry name" value="TDRP"/>
</dbReference>
<dbReference type="AlphaFoldDB" id="A0A315VV56"/>
<dbReference type="PANTHER" id="PTHR35663:SF1">
    <property type="entry name" value="TESTIS DEVELOPMENT-RELATED PROTEIN"/>
    <property type="match status" value="1"/>
</dbReference>
<dbReference type="PANTHER" id="PTHR35663">
    <property type="entry name" value="TESTIS DEVELOPMENT-RELATED PROTEIN-RELATED"/>
    <property type="match status" value="1"/>
</dbReference>
<proteinExistence type="predicted"/>
<protein>
    <submittedName>
        <fullName evidence="1">Uncharacterized protein</fullName>
    </submittedName>
</protein>
<gene>
    <name evidence="1" type="ORF">CCH79_00000366</name>
</gene>
<accession>A0A315VV56</accession>
<dbReference type="GO" id="GO:0007283">
    <property type="term" value="P:spermatogenesis"/>
    <property type="evidence" value="ECO:0007669"/>
    <property type="project" value="InterPro"/>
</dbReference>
<dbReference type="Pfam" id="PF15683">
    <property type="entry name" value="TDRP"/>
    <property type="match status" value="1"/>
</dbReference>
<keyword evidence="2" id="KW-1185">Reference proteome</keyword>
<evidence type="ECO:0000313" key="1">
    <source>
        <dbReference type="EMBL" id="PWA27476.1"/>
    </source>
</evidence>
<organism evidence="1 2">
    <name type="scientific">Gambusia affinis</name>
    <name type="common">Western mosquitofish</name>
    <name type="synonym">Heterandria affinis</name>
    <dbReference type="NCBI Taxonomy" id="33528"/>
    <lineage>
        <taxon>Eukaryota</taxon>
        <taxon>Metazoa</taxon>
        <taxon>Chordata</taxon>
        <taxon>Craniata</taxon>
        <taxon>Vertebrata</taxon>
        <taxon>Euteleostomi</taxon>
        <taxon>Actinopterygii</taxon>
        <taxon>Neopterygii</taxon>
        <taxon>Teleostei</taxon>
        <taxon>Neoteleostei</taxon>
        <taxon>Acanthomorphata</taxon>
        <taxon>Ovalentaria</taxon>
        <taxon>Atherinomorphae</taxon>
        <taxon>Cyprinodontiformes</taxon>
        <taxon>Poeciliidae</taxon>
        <taxon>Poeciliinae</taxon>
        <taxon>Gambusia</taxon>
    </lineage>
</organism>
<dbReference type="GO" id="GO:0005829">
    <property type="term" value="C:cytosol"/>
    <property type="evidence" value="ECO:0007669"/>
    <property type="project" value="TreeGrafter"/>
</dbReference>
<feature type="non-terminal residue" evidence="1">
    <location>
        <position position="299"/>
    </location>
</feature>
<comment type="caution">
    <text evidence="1">The sequence shown here is derived from an EMBL/GenBank/DDBJ whole genome shotgun (WGS) entry which is preliminary data.</text>
</comment>
<evidence type="ECO:0000313" key="2">
    <source>
        <dbReference type="Proteomes" id="UP000250572"/>
    </source>
</evidence>
<name>A0A315VV56_GAMAF</name>
<sequence length="299" mass="33783">MFKKTKSKVLVDYASEEDDMSWHYHHSYKVMKQTERKQRSSEIRVSVNSDYDVLGKSSGRSPRVTMAVKYVQRVKRLDHSGNLAAIKSDFINQLDKDLGEEEEEDAGTALAKEAKVKKIMSKKERKEKKMLSSKDDEHLLLSGVKVAERKVSNKKLKEGEKEKKDKPEKGHCFWDSVTMTMRQISPAKKLEKMEGWEPPRLAIVSEIVPDEALIENGQNGESALSLPPDSLSVPLEIPAWSGQGFEEDSSRYANLMDSNDPTAAVRWTSRAKVKLAGISRMSRGIASESPWAGFKHFPQ</sequence>
<dbReference type="EMBL" id="NHOQ01001000">
    <property type="protein sequence ID" value="PWA27476.1"/>
    <property type="molecule type" value="Genomic_DNA"/>
</dbReference>
<reference evidence="1 2" key="1">
    <citation type="journal article" date="2018" name="G3 (Bethesda)">
        <title>A High-Quality Reference Genome for the Invasive Mosquitofish Gambusia affinis Using a Chicago Library.</title>
        <authorList>
            <person name="Hoffberg S.L."/>
            <person name="Troendle N.J."/>
            <person name="Glenn T.C."/>
            <person name="Mahmud O."/>
            <person name="Louha S."/>
            <person name="Chalopin D."/>
            <person name="Bennetzen J.L."/>
            <person name="Mauricio R."/>
        </authorList>
    </citation>
    <scope>NUCLEOTIDE SEQUENCE [LARGE SCALE GENOMIC DNA]</scope>
    <source>
        <strain evidence="1">NE01/NJP1002.9</strain>
        <tissue evidence="1">Muscle</tissue>
    </source>
</reference>
<dbReference type="Proteomes" id="UP000250572">
    <property type="component" value="Unassembled WGS sequence"/>
</dbReference>